<dbReference type="eggNOG" id="COG4412">
    <property type="taxonomic scope" value="Bacteria"/>
</dbReference>
<dbReference type="GO" id="GO:0008237">
    <property type="term" value="F:metallopeptidase activity"/>
    <property type="evidence" value="ECO:0007669"/>
    <property type="project" value="UniProtKB-KW"/>
</dbReference>
<feature type="compositionally biased region" description="Polar residues" evidence="1">
    <location>
        <begin position="1"/>
        <end position="12"/>
    </location>
</feature>
<feature type="domain" description="Peptidase M6-like" evidence="2">
    <location>
        <begin position="118"/>
        <end position="315"/>
    </location>
</feature>
<dbReference type="InterPro" id="IPR008757">
    <property type="entry name" value="Peptidase_M6-like_domain"/>
</dbReference>
<evidence type="ECO:0000313" key="3">
    <source>
        <dbReference type="EMBL" id="CCH02240.1"/>
    </source>
</evidence>
<keyword evidence="3" id="KW-0645">Protease</keyword>
<feature type="region of interest" description="Disordered" evidence="1">
    <location>
        <begin position="521"/>
        <end position="556"/>
    </location>
</feature>
<sequence length="619" mass="67021">MKGVQKTSTSGQPILPAAAQTDPTCLPVPPSPELRDKLVKELEKLRKRETPLAAHLNFQEQNVVGRDDGLIYPGTLYPLGTTASIAQNGAAERAPLQGTVRVAIVLVNFSDRAITQPASHYNQLFFSLGAMPTGSVREYYREVSNNRVDIQGEIVGPVTLSHPMAYYANGQSGRGNALPNSRTMAQEAAQLANPLLNFGNYDNDGDGYIDAFIVIHAGTGAEQSGSASDIWSVKWVLPSPFAADGKTIYAFLTVPENCRTGVCAHELGHLLFGFPDLYDGVGMGEGIGNWCLMGGGSWNGATPGDRPAHPSAWCKLQQGWVTVVNQTANANVSLPDVKSSFKVHRLWKDGAAGSEYFLVENRQKTGFDDHLPNSGLLVWHIDDAVGSNTNEAHYKVALMQADGLRDLEQSHNRGDAGDPFPGSSNKRTFSASSTPNSNSYAGAATCVTISNIGDPAATMTARFQVRCKVIKEFKEIKEVRKDVIKDKEIHKDLIKDKEIRKEFIKEKDFLKDVQPDKRIKEKDKDKDIFEKPGDGKLADGRPGELGGGGLGADAGGTDPMARLTAIEGRLNALEPFISQSLRPDLVAGAYRQEADQGGEAHELDAESKRSFDTKVPDTM</sequence>
<dbReference type="AlphaFoldDB" id="I0KDN7"/>
<feature type="compositionally biased region" description="Basic and acidic residues" evidence="1">
    <location>
        <begin position="521"/>
        <end position="542"/>
    </location>
</feature>
<dbReference type="PATRIC" id="fig|1166018.3.peg.1196"/>
<dbReference type="EC" id="3.4.24.-" evidence="3"/>
<dbReference type="PANTHER" id="PTHR41775:SF1">
    <property type="entry name" value="PEPTIDASE M6-LIKE DOMAIN-CONTAINING PROTEIN"/>
    <property type="match status" value="1"/>
</dbReference>
<dbReference type="EMBL" id="HE796683">
    <property type="protein sequence ID" value="CCH02240.1"/>
    <property type="molecule type" value="Genomic_DNA"/>
</dbReference>
<feature type="region of interest" description="Disordered" evidence="1">
    <location>
        <begin position="409"/>
        <end position="436"/>
    </location>
</feature>
<evidence type="ECO:0000256" key="1">
    <source>
        <dbReference type="SAM" id="MobiDB-lite"/>
    </source>
</evidence>
<name>I0KDN7_9BACT</name>
<keyword evidence="4" id="KW-1185">Reference proteome</keyword>
<feature type="compositionally biased region" description="Polar residues" evidence="1">
    <location>
        <begin position="422"/>
        <end position="436"/>
    </location>
</feature>
<feature type="region of interest" description="Disordered" evidence="1">
    <location>
        <begin position="1"/>
        <end position="23"/>
    </location>
</feature>
<keyword evidence="3" id="KW-0482">Metalloprotease</keyword>
<feature type="compositionally biased region" description="Basic and acidic residues" evidence="1">
    <location>
        <begin position="592"/>
        <end position="619"/>
    </location>
</feature>
<dbReference type="HOGENOM" id="CLU_035035_0_0_10"/>
<feature type="region of interest" description="Disordered" evidence="1">
    <location>
        <begin position="588"/>
        <end position="619"/>
    </location>
</feature>
<dbReference type="SUPFAM" id="SSF55486">
    <property type="entry name" value="Metalloproteases ('zincins'), catalytic domain"/>
    <property type="match status" value="1"/>
</dbReference>
<feature type="compositionally biased region" description="Gly residues" evidence="1">
    <location>
        <begin position="543"/>
        <end position="554"/>
    </location>
</feature>
<dbReference type="OrthoDB" id="9813478at2"/>
<accession>I0KDN7</accession>
<proteinExistence type="predicted"/>
<reference evidence="3 4" key="1">
    <citation type="journal article" date="2012" name="J. Bacteriol.">
        <title>Genome Sequence of Fibrella aestuarina BUZ 2T, a Filamentous Marine Bacterium.</title>
        <authorList>
            <person name="Filippini M."/>
            <person name="Qi W."/>
            <person name="Blom J."/>
            <person name="Goesmann A."/>
            <person name="Smits T.H."/>
            <person name="Bagheri H.C."/>
        </authorList>
    </citation>
    <scope>NUCLEOTIDE SEQUENCE [LARGE SCALE GENOMIC DNA]</scope>
    <source>
        <strain evidence="4">BUZ 2T</strain>
    </source>
</reference>
<dbReference type="KEGG" id="fae:FAES_4240"/>
<gene>
    <name evidence="3" type="primary">ina</name>
    <name evidence="3" type="ORF">FAES_4240</name>
</gene>
<evidence type="ECO:0000313" key="4">
    <source>
        <dbReference type="Proteomes" id="UP000011058"/>
    </source>
</evidence>
<keyword evidence="3" id="KW-0378">Hydrolase</keyword>
<dbReference type="PANTHER" id="PTHR41775">
    <property type="entry name" value="SECRETED PROTEIN-RELATED"/>
    <property type="match status" value="1"/>
</dbReference>
<organism evidence="3 4">
    <name type="scientific">Fibrella aestuarina BUZ 2</name>
    <dbReference type="NCBI Taxonomy" id="1166018"/>
    <lineage>
        <taxon>Bacteria</taxon>
        <taxon>Pseudomonadati</taxon>
        <taxon>Bacteroidota</taxon>
        <taxon>Cytophagia</taxon>
        <taxon>Cytophagales</taxon>
        <taxon>Spirosomataceae</taxon>
        <taxon>Fibrella</taxon>
    </lineage>
</organism>
<dbReference type="Proteomes" id="UP000011058">
    <property type="component" value="Chromosome"/>
</dbReference>
<dbReference type="STRING" id="1166018.FAES_4240"/>
<dbReference type="RefSeq" id="WP_015333339.1">
    <property type="nucleotide sequence ID" value="NC_020054.1"/>
</dbReference>
<dbReference type="Pfam" id="PF05547">
    <property type="entry name" value="Peptidase_M6"/>
    <property type="match status" value="1"/>
</dbReference>
<evidence type="ECO:0000259" key="2">
    <source>
        <dbReference type="Pfam" id="PF05547"/>
    </source>
</evidence>
<protein>
    <submittedName>
        <fullName evidence="3">M6 family metalloprotease domain-containing protein</fullName>
        <ecNumber evidence="3">3.4.24.-</ecNumber>
    </submittedName>
</protein>
<dbReference type="GO" id="GO:0006508">
    <property type="term" value="P:proteolysis"/>
    <property type="evidence" value="ECO:0007669"/>
    <property type="project" value="UniProtKB-KW"/>
</dbReference>
<dbReference type="NCBIfam" id="TIGR03296">
    <property type="entry name" value="M6dom_TIGR03296"/>
    <property type="match status" value="1"/>
</dbReference>